<dbReference type="EMBL" id="KZ852073">
    <property type="protein sequence ID" value="RDH28768.1"/>
    <property type="molecule type" value="Genomic_DNA"/>
</dbReference>
<dbReference type="Proteomes" id="UP000253729">
    <property type="component" value="Unassembled WGS sequence"/>
</dbReference>
<protein>
    <submittedName>
        <fullName evidence="2">Uncharacterized protein</fullName>
    </submittedName>
</protein>
<evidence type="ECO:0000313" key="2">
    <source>
        <dbReference type="EMBL" id="RDH28768.1"/>
    </source>
</evidence>
<accession>A0A3F3PPM2</accession>
<sequence length="269" mass="29413">MTEDTQGQTGVLRRPQMGGGRKIACSHVVRQVPVTKREANKKSPDRRGKKTEFNERKGLGGKQQVREDEIRRIDEEDTVKKERWSAVQGQPRTQGRSGGGVNGRVKGKRDRRAAALSSAPETETEKVGGGARILKYERSRCARPSSAANSIGHASPNYSSSSHSAAADWSRDDAFYEIRVVIGCNQPWTVDPGSGYQKFPLSETSKTTREAFHNLPNLGGITIGTEPPSSYFIDKMHRDDTGSESEVHHGFGVKPVELDAEPGCGGHQT</sequence>
<feature type="region of interest" description="Disordered" evidence="1">
    <location>
        <begin position="1"/>
        <end position="129"/>
    </location>
</feature>
<feature type="region of interest" description="Disordered" evidence="1">
    <location>
        <begin position="145"/>
        <end position="164"/>
    </location>
</feature>
<dbReference type="AlphaFoldDB" id="A0A3F3PPM2"/>
<evidence type="ECO:0000256" key="1">
    <source>
        <dbReference type="SAM" id="MobiDB-lite"/>
    </source>
</evidence>
<organism evidence="2 3">
    <name type="scientific">Aspergillus welwitschiae</name>
    <dbReference type="NCBI Taxonomy" id="1341132"/>
    <lineage>
        <taxon>Eukaryota</taxon>
        <taxon>Fungi</taxon>
        <taxon>Dikarya</taxon>
        <taxon>Ascomycota</taxon>
        <taxon>Pezizomycotina</taxon>
        <taxon>Eurotiomycetes</taxon>
        <taxon>Eurotiomycetidae</taxon>
        <taxon>Eurotiales</taxon>
        <taxon>Aspergillaceae</taxon>
        <taxon>Aspergillus</taxon>
        <taxon>Aspergillus subgen. Circumdati</taxon>
    </lineage>
</organism>
<evidence type="ECO:0000313" key="3">
    <source>
        <dbReference type="Proteomes" id="UP000253729"/>
    </source>
</evidence>
<reference evidence="2 3" key="1">
    <citation type="submission" date="2018-07" db="EMBL/GenBank/DDBJ databases">
        <title>The genomes of Aspergillus section Nigri reveals drivers in fungal speciation.</title>
        <authorList>
            <consortium name="DOE Joint Genome Institute"/>
            <person name="Vesth T.C."/>
            <person name="Nybo J."/>
            <person name="Theobald S."/>
            <person name="Brandl J."/>
            <person name="Frisvad J.C."/>
            <person name="Nielsen K.F."/>
            <person name="Lyhne E.K."/>
            <person name="Kogle M.E."/>
            <person name="Kuo A."/>
            <person name="Riley R."/>
            <person name="Clum A."/>
            <person name="Nolan M."/>
            <person name="Lipzen A."/>
            <person name="Salamov A."/>
            <person name="Henrissat B."/>
            <person name="Wiebenga A."/>
            <person name="De vries R.P."/>
            <person name="Grigoriev I.V."/>
            <person name="Mortensen U.H."/>
            <person name="Andersen M.R."/>
            <person name="Baker S.E."/>
        </authorList>
    </citation>
    <scope>NUCLEOTIDE SEQUENCE [LARGE SCALE GENOMIC DNA]</scope>
    <source>
        <strain evidence="2 3">CBS 139.54b</strain>
    </source>
</reference>
<keyword evidence="3" id="KW-1185">Reference proteome</keyword>
<gene>
    <name evidence="2" type="ORF">BDQ94DRAFT_162555</name>
</gene>
<feature type="compositionally biased region" description="Basic and acidic residues" evidence="1">
    <location>
        <begin position="35"/>
        <end position="84"/>
    </location>
</feature>
<feature type="compositionally biased region" description="Low complexity" evidence="1">
    <location>
        <begin position="154"/>
        <end position="164"/>
    </location>
</feature>
<dbReference type="RefSeq" id="XP_026621790.1">
    <property type="nucleotide sequence ID" value="XM_026769574.1"/>
</dbReference>
<proteinExistence type="predicted"/>
<dbReference type="GeneID" id="38137930"/>
<name>A0A3F3PPM2_9EURO</name>